<dbReference type="InterPro" id="IPR012910">
    <property type="entry name" value="Plug_dom"/>
</dbReference>
<proteinExistence type="predicted"/>
<dbReference type="SUPFAM" id="SSF56935">
    <property type="entry name" value="Porins"/>
    <property type="match status" value="1"/>
</dbReference>
<dbReference type="EMBL" id="JAPDRN010000070">
    <property type="protein sequence ID" value="KAJ9629041.1"/>
    <property type="molecule type" value="Genomic_DNA"/>
</dbReference>
<dbReference type="AlphaFoldDB" id="A0AA39CWA1"/>
<evidence type="ECO:0008006" key="11">
    <source>
        <dbReference type="Google" id="ProtNLM"/>
    </source>
</evidence>
<keyword evidence="3" id="KW-0812">Transmembrane</keyword>
<evidence type="ECO:0000256" key="4">
    <source>
        <dbReference type="ARBA" id="ARBA00023077"/>
    </source>
</evidence>
<evidence type="ECO:0000256" key="1">
    <source>
        <dbReference type="ARBA" id="ARBA00004571"/>
    </source>
</evidence>
<keyword evidence="4" id="KW-0798">TonB box</keyword>
<organism evidence="10">
    <name type="scientific">Knufia peltigerae</name>
    <dbReference type="NCBI Taxonomy" id="1002370"/>
    <lineage>
        <taxon>Eukaryota</taxon>
        <taxon>Fungi</taxon>
        <taxon>Dikarya</taxon>
        <taxon>Ascomycota</taxon>
        <taxon>Pezizomycotina</taxon>
        <taxon>Eurotiomycetes</taxon>
        <taxon>Chaetothyriomycetidae</taxon>
        <taxon>Chaetothyriales</taxon>
        <taxon>Trichomeriaceae</taxon>
        <taxon>Knufia</taxon>
    </lineage>
</organism>
<name>A0AA39CWA1_9EURO</name>
<sequence length="975" mass="106812">MTSRTTALGQAIRYALATTATLAALPAFAQSSSTASPTNLDRIEITGSRIRQVDVETSQPVLALTRADIERQGFSSVSDILQNVTAMGSPTISRANVLSAGEDAGGTYVNMRNLGTQRTLVLVNGKRLGISTSGYQDVSTLPVSAVERIEVLKDGASAIYGSDAMAGVINIITRTNVNGVTANVYHGQYSEGDGARDRVDVVAGWSNDRFSATFAAEHSEEKAVWARDRGFSRYGNTDRHPTDGWTTNSQWGQFYGVKGGPGCTKAAGCDYALNRGSDPTNPANYHFTDPTAFTGDVSNTNEQMHLSYPIKRDSLYFSGTANITDNVRFKAELGYNKRSSTRVTAGYPFDTATAKIKGMSADSYFNPFGNQHGYAKPTDVSWNRRLWEVPRTSTSELKTYRAVAAFEGSFDIGERYFDWEVGYQYNKNELRQSTFGNLHKGRVEQATGKSYLNPATGKVECGAPGAPIANCMPWNPLVPYGVESPYGMTNNQALQDWLFPPENATGRTTSKNAFATISGSLFTLPAGDLGFAFGVENREETGKFVPDPLAQTGATTNLAAGPTGGSYKVKEAYLELNVPVLADLPGARELSLNAATRFSDYNTFGNTLNSKFGFKWKPIDQLLVRGTWAQGFRAPTISDLYGGGSETFANFSDPCDSKYGSARSSAEVRARCARDIADVANFRQLDNRNQPTEGSVAATPTPFTSGSNPDLKPETSTSRTLGVVWSPTFISNFNVSLDWWKIRIDDTIVDDSPNQILIDCYEQGLADRCARFTRNATTGIVTGLKFGNRNAGFMETEGYDMDLTYRLDTDYGKLSTSWSTTYVTKDVFRSSNDSTIVPTVNNGIATNTGIGFRVRSNLTVGWDLENFGVSWTARYYSSVKEQCVNPGKYADECSDLNVAAPWYKGTRNYNERGSVTFHDVQFRYNLPWDATVSVGANNVFDKQGPVMYTKPRSVFSYYGGYDIGRFIYMKYTQRF</sequence>
<evidence type="ECO:0000259" key="9">
    <source>
        <dbReference type="Pfam" id="PF07715"/>
    </source>
</evidence>
<reference evidence="10" key="1">
    <citation type="submission" date="2022-10" db="EMBL/GenBank/DDBJ databases">
        <title>Culturing micro-colonial fungi from biological soil crusts in the Mojave desert and describing Neophaeococcomyces mojavensis, and introducing the new genera and species Taxawa tesnikishii.</title>
        <authorList>
            <person name="Kurbessoian T."/>
            <person name="Stajich J.E."/>
        </authorList>
    </citation>
    <scope>NUCLEOTIDE SEQUENCE</scope>
    <source>
        <strain evidence="10">TK_35</strain>
    </source>
</reference>
<accession>A0AA39CWA1</accession>
<dbReference type="InterPro" id="IPR039426">
    <property type="entry name" value="TonB-dep_rcpt-like"/>
</dbReference>
<dbReference type="InterPro" id="IPR037066">
    <property type="entry name" value="Plug_dom_sf"/>
</dbReference>
<dbReference type="Pfam" id="PF07715">
    <property type="entry name" value="Plug"/>
    <property type="match status" value="1"/>
</dbReference>
<dbReference type="Gene3D" id="2.40.170.20">
    <property type="entry name" value="TonB-dependent receptor, beta-barrel domain"/>
    <property type="match status" value="1"/>
</dbReference>
<feature type="region of interest" description="Disordered" evidence="7">
    <location>
        <begin position="687"/>
        <end position="715"/>
    </location>
</feature>
<evidence type="ECO:0000256" key="2">
    <source>
        <dbReference type="ARBA" id="ARBA00022448"/>
    </source>
</evidence>
<gene>
    <name evidence="10" type="ORF">H2204_009210</name>
</gene>
<dbReference type="Pfam" id="PF00593">
    <property type="entry name" value="TonB_dep_Rec_b-barrel"/>
    <property type="match status" value="1"/>
</dbReference>
<keyword evidence="5" id="KW-0472">Membrane</keyword>
<keyword evidence="6" id="KW-0998">Cell outer membrane</keyword>
<feature type="compositionally biased region" description="Polar residues" evidence="7">
    <location>
        <begin position="701"/>
        <end position="715"/>
    </location>
</feature>
<keyword evidence="2" id="KW-0813">Transport</keyword>
<feature type="domain" description="TonB-dependent receptor plug" evidence="9">
    <location>
        <begin position="56"/>
        <end position="168"/>
    </location>
</feature>
<comment type="subcellular location">
    <subcellularLocation>
        <location evidence="1">Cell outer membrane</location>
        <topology evidence="1">Multi-pass membrane protein</topology>
    </subcellularLocation>
</comment>
<dbReference type="Gene3D" id="2.170.130.10">
    <property type="entry name" value="TonB-dependent receptor, plug domain"/>
    <property type="match status" value="1"/>
</dbReference>
<evidence type="ECO:0000256" key="7">
    <source>
        <dbReference type="SAM" id="MobiDB-lite"/>
    </source>
</evidence>
<evidence type="ECO:0000256" key="6">
    <source>
        <dbReference type="ARBA" id="ARBA00023237"/>
    </source>
</evidence>
<dbReference type="InterPro" id="IPR000531">
    <property type="entry name" value="Beta-barrel_TonB"/>
</dbReference>
<dbReference type="PROSITE" id="PS52016">
    <property type="entry name" value="TONB_DEPENDENT_REC_3"/>
    <property type="match status" value="1"/>
</dbReference>
<comment type="caution">
    <text evidence="10">The sequence shown here is derived from an EMBL/GenBank/DDBJ whole genome shotgun (WGS) entry which is preliminary data.</text>
</comment>
<evidence type="ECO:0000256" key="3">
    <source>
        <dbReference type="ARBA" id="ARBA00022692"/>
    </source>
</evidence>
<dbReference type="PANTHER" id="PTHR47234">
    <property type="match status" value="1"/>
</dbReference>
<evidence type="ECO:0000259" key="8">
    <source>
        <dbReference type="Pfam" id="PF00593"/>
    </source>
</evidence>
<dbReference type="InterPro" id="IPR036942">
    <property type="entry name" value="Beta-barrel_TonB_sf"/>
</dbReference>
<dbReference type="PANTHER" id="PTHR47234:SF2">
    <property type="entry name" value="TONB-DEPENDENT RECEPTOR"/>
    <property type="match status" value="1"/>
</dbReference>
<protein>
    <recommendedName>
        <fullName evidence="11">TonB-dependent receptor</fullName>
    </recommendedName>
</protein>
<evidence type="ECO:0000256" key="5">
    <source>
        <dbReference type="ARBA" id="ARBA00023136"/>
    </source>
</evidence>
<feature type="domain" description="TonB-dependent receptor-like beta-barrel" evidence="8">
    <location>
        <begin position="379"/>
        <end position="939"/>
    </location>
</feature>
<evidence type="ECO:0000313" key="10">
    <source>
        <dbReference type="EMBL" id="KAJ9629041.1"/>
    </source>
</evidence>